<organism evidence="2 3">
    <name type="scientific">Novosphingobium piscinae</name>
    <dbReference type="NCBI Taxonomy" id="1507448"/>
    <lineage>
        <taxon>Bacteria</taxon>
        <taxon>Pseudomonadati</taxon>
        <taxon>Pseudomonadota</taxon>
        <taxon>Alphaproteobacteria</taxon>
        <taxon>Sphingomonadales</taxon>
        <taxon>Sphingomonadaceae</taxon>
        <taxon>Novosphingobium</taxon>
    </lineage>
</organism>
<gene>
    <name evidence="2" type="ORF">H7F53_08555</name>
</gene>
<dbReference type="EMBL" id="JACLAX010000007">
    <property type="protein sequence ID" value="MBC2669191.1"/>
    <property type="molecule type" value="Genomic_DNA"/>
</dbReference>
<dbReference type="Pfam" id="PF18478">
    <property type="entry name" value="PIN_10"/>
    <property type="match status" value="1"/>
</dbReference>
<comment type="caution">
    <text evidence="2">The sequence shown here is derived from an EMBL/GenBank/DDBJ whole genome shotgun (WGS) entry which is preliminary data.</text>
</comment>
<dbReference type="RefSeq" id="WP_118072619.1">
    <property type="nucleotide sequence ID" value="NZ_JACLAX010000007.1"/>
</dbReference>
<evidence type="ECO:0000313" key="2">
    <source>
        <dbReference type="EMBL" id="MBC2669191.1"/>
    </source>
</evidence>
<keyword evidence="3" id="KW-1185">Reference proteome</keyword>
<reference evidence="2 3" key="1">
    <citation type="submission" date="2020-08" db="EMBL/GenBank/DDBJ databases">
        <title>The genome sequence of type strain Novosphingobium piscinae KCTC 42194.</title>
        <authorList>
            <person name="Liu Y."/>
        </authorList>
    </citation>
    <scope>NUCLEOTIDE SEQUENCE [LARGE SCALE GENOMIC DNA]</scope>
    <source>
        <strain evidence="2 3">KCTC 42194</strain>
    </source>
</reference>
<dbReference type="InterPro" id="IPR041375">
    <property type="entry name" value="VapC45_PIN-like"/>
</dbReference>
<evidence type="ECO:0000313" key="3">
    <source>
        <dbReference type="Proteomes" id="UP000551327"/>
    </source>
</evidence>
<proteinExistence type="predicted"/>
<evidence type="ECO:0000259" key="1">
    <source>
        <dbReference type="Pfam" id="PF18478"/>
    </source>
</evidence>
<dbReference type="Proteomes" id="UP000551327">
    <property type="component" value="Unassembled WGS sequence"/>
</dbReference>
<feature type="domain" description="VapC45 PIN like" evidence="1">
    <location>
        <begin position="1"/>
        <end position="82"/>
    </location>
</feature>
<dbReference type="AlphaFoldDB" id="A0A7X1KPZ9"/>
<name>A0A7X1KPZ9_9SPHN</name>
<sequence length="130" mass="14604">MKLLVDNNLPPRLGRGLGAFFDGMHTVVHIKDKFGTGSLKDEEWIELLGREGRWCVLTADRNIARKRPSRHIFSHAGLIGFFPAPAVAKWPMERQCARVLTLWPKLVSISETVASGFYEISATGDRLRAM</sequence>
<protein>
    <recommendedName>
        <fullName evidence="1">VapC45 PIN like domain-containing protein</fullName>
    </recommendedName>
</protein>
<accession>A0A7X1KPZ9</accession>